<proteinExistence type="inferred from homology"/>
<evidence type="ECO:0000256" key="5">
    <source>
        <dbReference type="ARBA" id="ARBA00023242"/>
    </source>
</evidence>
<gene>
    <name evidence="8" type="ORF">PTTG_08932</name>
</gene>
<keyword evidence="2" id="KW-0805">Transcription regulation</keyword>
<dbReference type="Gene3D" id="1.10.20.10">
    <property type="entry name" value="Histone, subunit A"/>
    <property type="match status" value="1"/>
</dbReference>
<feature type="region of interest" description="Disordered" evidence="7">
    <location>
        <begin position="1"/>
        <end position="23"/>
    </location>
</feature>
<evidence type="ECO:0000313" key="8">
    <source>
        <dbReference type="EMBL" id="OAV96909.1"/>
    </source>
</evidence>
<evidence type="ECO:0000313" key="10">
    <source>
        <dbReference type="Proteomes" id="UP000005240"/>
    </source>
</evidence>
<dbReference type="InterPro" id="IPR003195">
    <property type="entry name" value="TFIID_TAF13"/>
</dbReference>
<dbReference type="AlphaFoldDB" id="A0A180GX13"/>
<keyword evidence="10" id="KW-1185">Reference proteome</keyword>
<dbReference type="EMBL" id="ADAS02000016">
    <property type="protein sequence ID" value="OAV96909.1"/>
    <property type="molecule type" value="Genomic_DNA"/>
</dbReference>
<dbReference type="EnsemblFungi" id="PTTG_08932-t43_1">
    <property type="protein sequence ID" value="PTTG_08932-t43_1-p1"/>
    <property type="gene ID" value="PTTG_08932"/>
</dbReference>
<evidence type="ECO:0000256" key="1">
    <source>
        <dbReference type="ARBA" id="ARBA00004123"/>
    </source>
</evidence>
<name>A0A180GX13_PUCT1</name>
<keyword evidence="3" id="KW-0010">Activator</keyword>
<dbReference type="GO" id="GO:0046982">
    <property type="term" value="F:protein heterodimerization activity"/>
    <property type="evidence" value="ECO:0007669"/>
    <property type="project" value="InterPro"/>
</dbReference>
<evidence type="ECO:0008006" key="11">
    <source>
        <dbReference type="Google" id="ProtNLM"/>
    </source>
</evidence>
<dbReference type="GO" id="GO:0006357">
    <property type="term" value="P:regulation of transcription by RNA polymerase II"/>
    <property type="evidence" value="ECO:0007669"/>
    <property type="project" value="UniProtKB-ARBA"/>
</dbReference>
<dbReference type="FunFam" id="1.10.20.10:FF:000023">
    <property type="entry name" value="transcription initiation protein SPT3 homolog"/>
    <property type="match status" value="1"/>
</dbReference>
<evidence type="ECO:0000256" key="2">
    <source>
        <dbReference type="ARBA" id="ARBA00023015"/>
    </source>
</evidence>
<dbReference type="GO" id="GO:0000124">
    <property type="term" value="C:SAGA complex"/>
    <property type="evidence" value="ECO:0007669"/>
    <property type="project" value="TreeGrafter"/>
</dbReference>
<dbReference type="Pfam" id="PF02269">
    <property type="entry name" value="TFIID-18kDa"/>
    <property type="match status" value="1"/>
</dbReference>
<dbReference type="PANTHER" id="PTHR11380">
    <property type="entry name" value="TRANSCRIPTION INITIATION FACTOR TFIID/SUPT3-RELATED"/>
    <property type="match status" value="1"/>
</dbReference>
<protein>
    <recommendedName>
        <fullName evidence="11">Transcription initiation factor TFIID subunit 12 domain-containing protein</fullName>
    </recommendedName>
</protein>
<comment type="similarity">
    <text evidence="6">Belongs to the SPT3 family.</text>
</comment>
<dbReference type="GO" id="GO:0005634">
    <property type="term" value="C:nucleus"/>
    <property type="evidence" value="ECO:0007669"/>
    <property type="project" value="UniProtKB-SubCell"/>
</dbReference>
<sequence length="91" mass="10208">MATQSGSASNHAPQPSLVLPTSKQSKYSTEISQMLFVFGEAKNPDKQTVRYIEDAVWCQVAELICAERGLAQKQGLRIPTTEDLIFWIRHD</sequence>
<reference evidence="8" key="2">
    <citation type="submission" date="2016-05" db="EMBL/GenBank/DDBJ databases">
        <title>Comparative analysis highlights variable genome content of wheat rusts and divergence of the mating loci.</title>
        <authorList>
            <person name="Cuomo C.A."/>
            <person name="Bakkeren G."/>
            <person name="Szabo L."/>
            <person name="Khalil H."/>
            <person name="Joly D."/>
            <person name="Goldberg J."/>
            <person name="Young S."/>
            <person name="Zeng Q."/>
            <person name="Fellers J."/>
        </authorList>
    </citation>
    <scope>NUCLEOTIDE SEQUENCE [LARGE SCALE GENOMIC DNA]</scope>
    <source>
        <strain evidence="8">1-1 BBBD Race 1</strain>
    </source>
</reference>
<dbReference type="SUPFAM" id="SSF47113">
    <property type="entry name" value="Histone-fold"/>
    <property type="match status" value="1"/>
</dbReference>
<dbReference type="GO" id="GO:0006366">
    <property type="term" value="P:transcription by RNA polymerase II"/>
    <property type="evidence" value="ECO:0007669"/>
    <property type="project" value="InterPro"/>
</dbReference>
<organism evidence="8">
    <name type="scientific">Puccinia triticina (isolate 1-1 / race 1 (BBBD))</name>
    <name type="common">Brown leaf rust fungus</name>
    <dbReference type="NCBI Taxonomy" id="630390"/>
    <lineage>
        <taxon>Eukaryota</taxon>
        <taxon>Fungi</taxon>
        <taxon>Dikarya</taxon>
        <taxon>Basidiomycota</taxon>
        <taxon>Pucciniomycotina</taxon>
        <taxon>Pucciniomycetes</taxon>
        <taxon>Pucciniales</taxon>
        <taxon>Pucciniaceae</taxon>
        <taxon>Puccinia</taxon>
    </lineage>
</organism>
<dbReference type="OrthoDB" id="66982at2759"/>
<reference evidence="8" key="1">
    <citation type="submission" date="2009-11" db="EMBL/GenBank/DDBJ databases">
        <authorList>
            <consortium name="The Broad Institute Genome Sequencing Platform"/>
            <person name="Ward D."/>
            <person name="Feldgarden M."/>
            <person name="Earl A."/>
            <person name="Young S.K."/>
            <person name="Zeng Q."/>
            <person name="Koehrsen M."/>
            <person name="Alvarado L."/>
            <person name="Berlin A."/>
            <person name="Bochicchio J."/>
            <person name="Borenstein D."/>
            <person name="Chapman S.B."/>
            <person name="Chen Z."/>
            <person name="Engels R."/>
            <person name="Freedman E."/>
            <person name="Gellesch M."/>
            <person name="Goldberg J."/>
            <person name="Griggs A."/>
            <person name="Gujja S."/>
            <person name="Heilman E."/>
            <person name="Heiman D."/>
            <person name="Hepburn T."/>
            <person name="Howarth C."/>
            <person name="Jen D."/>
            <person name="Larson L."/>
            <person name="Lewis B."/>
            <person name="Mehta T."/>
            <person name="Park D."/>
            <person name="Pearson M."/>
            <person name="Roberts A."/>
            <person name="Saif S."/>
            <person name="Shea T."/>
            <person name="Shenoy N."/>
            <person name="Sisk P."/>
            <person name="Stolte C."/>
            <person name="Sykes S."/>
            <person name="Thomson T."/>
            <person name="Walk T."/>
            <person name="White J."/>
            <person name="Yandava C."/>
            <person name="Izard J."/>
            <person name="Baranova O.V."/>
            <person name="Blanton J.M."/>
            <person name="Tanner A.C."/>
            <person name="Dewhirst F.E."/>
            <person name="Haas B."/>
            <person name="Nusbaum C."/>
            <person name="Birren B."/>
        </authorList>
    </citation>
    <scope>NUCLEOTIDE SEQUENCE [LARGE SCALE GENOMIC DNA]</scope>
    <source>
        <strain evidence="8">1-1 BBBD Race 1</strain>
    </source>
</reference>
<dbReference type="InterPro" id="IPR009072">
    <property type="entry name" value="Histone-fold"/>
</dbReference>
<keyword evidence="4" id="KW-0804">Transcription</keyword>
<dbReference type="PANTHER" id="PTHR11380:SF16">
    <property type="entry name" value="TRANSCRIPTION INITIATION PROTEIN SPT3 HOMOLOG"/>
    <property type="match status" value="1"/>
</dbReference>
<evidence type="ECO:0000256" key="6">
    <source>
        <dbReference type="ARBA" id="ARBA00061274"/>
    </source>
</evidence>
<dbReference type="Proteomes" id="UP000005240">
    <property type="component" value="Unassembled WGS sequence"/>
</dbReference>
<dbReference type="GO" id="GO:0003712">
    <property type="term" value="F:transcription coregulator activity"/>
    <property type="evidence" value="ECO:0007669"/>
    <property type="project" value="TreeGrafter"/>
</dbReference>
<evidence type="ECO:0000256" key="3">
    <source>
        <dbReference type="ARBA" id="ARBA00023159"/>
    </source>
</evidence>
<evidence type="ECO:0000256" key="7">
    <source>
        <dbReference type="SAM" id="MobiDB-lite"/>
    </source>
</evidence>
<evidence type="ECO:0000256" key="4">
    <source>
        <dbReference type="ARBA" id="ARBA00023163"/>
    </source>
</evidence>
<dbReference type="VEuPathDB" id="FungiDB:PTTG_08932"/>
<reference evidence="9" key="4">
    <citation type="submission" date="2025-05" db="UniProtKB">
        <authorList>
            <consortium name="EnsemblFungi"/>
        </authorList>
    </citation>
    <scope>IDENTIFICATION</scope>
    <source>
        <strain evidence="9">isolate 1-1 / race 1 (BBBD)</strain>
    </source>
</reference>
<evidence type="ECO:0000313" key="9">
    <source>
        <dbReference type="EnsemblFungi" id="PTTG_08932-t43_1-p1"/>
    </source>
</evidence>
<accession>A0A180GX13</accession>
<keyword evidence="5" id="KW-0539">Nucleus</keyword>
<comment type="subcellular location">
    <subcellularLocation>
        <location evidence="1">Nucleus</location>
    </subcellularLocation>
</comment>
<reference evidence="9 10" key="3">
    <citation type="journal article" date="2017" name="G3 (Bethesda)">
        <title>Comparative analysis highlights variable genome content of wheat rusts and divergence of the mating loci.</title>
        <authorList>
            <person name="Cuomo C.A."/>
            <person name="Bakkeren G."/>
            <person name="Khalil H.B."/>
            <person name="Panwar V."/>
            <person name="Joly D."/>
            <person name="Linning R."/>
            <person name="Sakthikumar S."/>
            <person name="Song X."/>
            <person name="Adiconis X."/>
            <person name="Fan L."/>
            <person name="Goldberg J.M."/>
            <person name="Levin J.Z."/>
            <person name="Young S."/>
            <person name="Zeng Q."/>
            <person name="Anikster Y."/>
            <person name="Bruce M."/>
            <person name="Wang M."/>
            <person name="Yin C."/>
            <person name="McCallum B."/>
            <person name="Szabo L.J."/>
            <person name="Hulbert S."/>
            <person name="Chen X."/>
            <person name="Fellers J.P."/>
        </authorList>
    </citation>
    <scope>NUCLEOTIDE SEQUENCE</scope>
    <source>
        <strain evidence="9">isolate 1-1 / race 1 (BBBD)</strain>
        <strain evidence="10">Isolate 1-1 / race 1 (BBBD)</strain>
    </source>
</reference>